<comment type="caution">
    <text evidence="1">The sequence shown here is derived from an EMBL/GenBank/DDBJ whole genome shotgun (WGS) entry which is preliminary data.</text>
</comment>
<dbReference type="EMBL" id="VEVQ02000005">
    <property type="protein sequence ID" value="NHN25839.1"/>
    <property type="molecule type" value="Genomic_DNA"/>
</dbReference>
<organism evidence="1 2">
    <name type="scientific">Flavobacterium jejuense</name>
    <dbReference type="NCBI Taxonomy" id="1544455"/>
    <lineage>
        <taxon>Bacteria</taxon>
        <taxon>Pseudomonadati</taxon>
        <taxon>Bacteroidota</taxon>
        <taxon>Flavobacteriia</taxon>
        <taxon>Flavobacteriales</taxon>
        <taxon>Flavobacteriaceae</taxon>
        <taxon>Flavobacterium</taxon>
    </lineage>
</organism>
<protein>
    <submittedName>
        <fullName evidence="1">Uncharacterized protein</fullName>
    </submittedName>
</protein>
<proteinExistence type="predicted"/>
<sequence>MARPKNVVVTKKVTKSKNVAKPTLTEVRRWIQKNDAEYLQEIINKPAN</sequence>
<name>A0ABX0IVK4_9FLAO</name>
<keyword evidence="2" id="KW-1185">Reference proteome</keyword>
<accession>A0ABX0IVK4</accession>
<evidence type="ECO:0000313" key="2">
    <source>
        <dbReference type="Proteomes" id="UP000817854"/>
    </source>
</evidence>
<reference evidence="1" key="2">
    <citation type="submission" date="2020-02" db="EMBL/GenBank/DDBJ databases">
        <title>Flavobacterium profundi sp. nov., isolated from a deep-sea seamount.</title>
        <authorList>
            <person name="Zhang D.-C."/>
        </authorList>
    </citation>
    <scope>NUCLEOTIDE SEQUENCE</scope>
    <source>
        <strain evidence="1">EC11</strain>
    </source>
</reference>
<reference evidence="1" key="1">
    <citation type="submission" date="2019-05" db="EMBL/GenBank/DDBJ databases">
        <authorList>
            <person name="Lianzixin W."/>
        </authorList>
    </citation>
    <scope>NUCLEOTIDE SEQUENCE</scope>
    <source>
        <strain evidence="1">EC11</strain>
    </source>
</reference>
<dbReference type="RefSeq" id="WP_165928886.1">
    <property type="nucleotide sequence ID" value="NZ_VEVQ02000005.1"/>
</dbReference>
<evidence type="ECO:0000313" key="1">
    <source>
        <dbReference type="EMBL" id="NHN25839.1"/>
    </source>
</evidence>
<dbReference type="Proteomes" id="UP000817854">
    <property type="component" value="Unassembled WGS sequence"/>
</dbReference>
<gene>
    <name evidence="1" type="ORF">FIA58_009150</name>
</gene>